<sequence length="111" mass="12378">MRPQGCHLPVLSATADNDAYVKMAIANVKVMETINELFSMLEGHLRDHSSREEVEAGKDELKRAKFEGAVAACEITALTAKNVGLEAFRDRDILGLLQQHIDYSQKAMEEF</sequence>
<dbReference type="Proteomes" id="UP000266723">
    <property type="component" value="Unassembled WGS sequence"/>
</dbReference>
<evidence type="ECO:0000313" key="2">
    <source>
        <dbReference type="Proteomes" id="UP000266723"/>
    </source>
</evidence>
<accession>A0ABQ7DY24</accession>
<name>A0ABQ7DY24_BRACR</name>
<comment type="caution">
    <text evidence="1">The sequence shown here is derived from an EMBL/GenBank/DDBJ whole genome shotgun (WGS) entry which is preliminary data.</text>
</comment>
<organism evidence="1 2">
    <name type="scientific">Brassica cretica</name>
    <name type="common">Mustard</name>
    <dbReference type="NCBI Taxonomy" id="69181"/>
    <lineage>
        <taxon>Eukaryota</taxon>
        <taxon>Viridiplantae</taxon>
        <taxon>Streptophyta</taxon>
        <taxon>Embryophyta</taxon>
        <taxon>Tracheophyta</taxon>
        <taxon>Spermatophyta</taxon>
        <taxon>Magnoliopsida</taxon>
        <taxon>eudicotyledons</taxon>
        <taxon>Gunneridae</taxon>
        <taxon>Pentapetalae</taxon>
        <taxon>rosids</taxon>
        <taxon>malvids</taxon>
        <taxon>Brassicales</taxon>
        <taxon>Brassicaceae</taxon>
        <taxon>Brassiceae</taxon>
        <taxon>Brassica</taxon>
    </lineage>
</organism>
<dbReference type="EMBL" id="QGKV02000649">
    <property type="protein sequence ID" value="KAF3582011.1"/>
    <property type="molecule type" value="Genomic_DNA"/>
</dbReference>
<protein>
    <submittedName>
        <fullName evidence="1">Uncharacterized protein</fullName>
    </submittedName>
</protein>
<evidence type="ECO:0000313" key="1">
    <source>
        <dbReference type="EMBL" id="KAF3582011.1"/>
    </source>
</evidence>
<keyword evidence="2" id="KW-1185">Reference proteome</keyword>
<proteinExistence type="predicted"/>
<reference evidence="1 2" key="1">
    <citation type="journal article" date="2020" name="BMC Genomics">
        <title>Intraspecific diversification of the crop wild relative Brassica cretica Lam. using demographic model selection.</title>
        <authorList>
            <person name="Kioukis A."/>
            <person name="Michalopoulou V.A."/>
            <person name="Briers L."/>
            <person name="Pirintsos S."/>
            <person name="Studholme D.J."/>
            <person name="Pavlidis P."/>
            <person name="Sarris P.F."/>
        </authorList>
    </citation>
    <scope>NUCLEOTIDE SEQUENCE [LARGE SCALE GENOMIC DNA]</scope>
    <source>
        <strain evidence="2">cv. PFS-1207/04</strain>
    </source>
</reference>
<gene>
    <name evidence="1" type="ORF">DY000_02031261</name>
</gene>